<dbReference type="RefSeq" id="WP_284680477.1">
    <property type="nucleotide sequence ID" value="NZ_CP060096.1"/>
</dbReference>
<keyword evidence="3" id="KW-1185">Reference proteome</keyword>
<dbReference type="Pfam" id="PF13489">
    <property type="entry name" value="Methyltransf_23"/>
    <property type="match status" value="1"/>
</dbReference>
<gene>
    <name evidence="2" type="ORF">ACETAC_02375</name>
</gene>
<dbReference type="Gene3D" id="3.40.50.150">
    <property type="entry name" value="Vaccinia Virus protein VP39"/>
    <property type="match status" value="1"/>
</dbReference>
<evidence type="ECO:0000313" key="2">
    <source>
        <dbReference type="EMBL" id="QSZ27765.1"/>
    </source>
</evidence>
<dbReference type="GO" id="GO:0008168">
    <property type="term" value="F:methyltransferase activity"/>
    <property type="evidence" value="ECO:0007669"/>
    <property type="project" value="UniProtKB-KW"/>
</dbReference>
<dbReference type="Proteomes" id="UP000671913">
    <property type="component" value="Chromosome"/>
</dbReference>
<dbReference type="GO" id="GO:0032259">
    <property type="term" value="P:methylation"/>
    <property type="evidence" value="ECO:0007669"/>
    <property type="project" value="UniProtKB-KW"/>
</dbReference>
<feature type="coiled-coil region" evidence="1">
    <location>
        <begin position="287"/>
        <end position="328"/>
    </location>
</feature>
<proteinExistence type="predicted"/>
<organism evidence="2 3">
    <name type="scientific">Aceticella autotrophica</name>
    <dbReference type="NCBI Taxonomy" id="2755338"/>
    <lineage>
        <taxon>Bacteria</taxon>
        <taxon>Bacillati</taxon>
        <taxon>Bacillota</taxon>
        <taxon>Clostridia</taxon>
        <taxon>Thermoanaerobacterales</taxon>
        <taxon>Thermoanaerobacteraceae</taxon>
        <taxon>Aceticella</taxon>
    </lineage>
</organism>
<dbReference type="AlphaFoldDB" id="A0A975AWJ3"/>
<dbReference type="PANTHER" id="PTHR43861:SF6">
    <property type="entry name" value="METHYLTRANSFERASE TYPE 11"/>
    <property type="match status" value="1"/>
</dbReference>
<keyword evidence="2" id="KW-0808">Transferase</keyword>
<dbReference type="InterPro" id="IPR029063">
    <property type="entry name" value="SAM-dependent_MTases_sf"/>
</dbReference>
<dbReference type="EMBL" id="CP060096">
    <property type="protein sequence ID" value="QSZ27765.1"/>
    <property type="molecule type" value="Genomic_DNA"/>
</dbReference>
<dbReference type="Gene3D" id="1.20.5.170">
    <property type="match status" value="1"/>
</dbReference>
<name>A0A975AWJ3_9THEO</name>
<evidence type="ECO:0000313" key="3">
    <source>
        <dbReference type="Proteomes" id="UP000671913"/>
    </source>
</evidence>
<evidence type="ECO:0000256" key="1">
    <source>
        <dbReference type="SAM" id="Coils"/>
    </source>
</evidence>
<keyword evidence="2" id="KW-0489">Methyltransferase</keyword>
<dbReference type="PANTHER" id="PTHR43861">
    <property type="entry name" value="TRANS-ACONITATE 2-METHYLTRANSFERASE-RELATED"/>
    <property type="match status" value="1"/>
</dbReference>
<keyword evidence="1" id="KW-0175">Coiled coil</keyword>
<reference evidence="2" key="1">
    <citation type="submission" date="2020-08" db="EMBL/GenBank/DDBJ databases">
        <title>Genomic insights into the carbon and energy metabolism of the first obligate autotrophic acetogenic bacterium Aceticella autotrophica gen. nov., sp. nov.</title>
        <authorList>
            <person name="Toshchakov S.V."/>
            <person name="Elcheninov A.G."/>
            <person name="Kublanov I.V."/>
            <person name="Frolov E.N."/>
            <person name="Lebedinsky A.V."/>
        </authorList>
    </citation>
    <scope>NUCLEOTIDE SEQUENCE</scope>
    <source>
        <strain evidence="2">3443-3Ac</strain>
    </source>
</reference>
<dbReference type="CDD" id="cd02440">
    <property type="entry name" value="AdoMet_MTases"/>
    <property type="match status" value="1"/>
</dbReference>
<dbReference type="KEGG" id="aaut:ACETAC_02375"/>
<sequence>MNLGNAEENRLFVINNEKRYFATADDINPNDKNSSLPYIINAISENSVVLDVGCSYGYLGEWLTKNKNCQVYGIDIDEEALEYVKERGYYKDVFHLDLDYPENTKDEFERFAKLQDIFDFAICADVLEHLKNPTNALDFISSKLKLGGQVLISIPNIAHMDIILNLLESKFNYSEFGILDNTHLRFFTKKSFAEWINSANEFYKNKGFKFDAKYLGGTTYISEFLVDVKNNHAELYNKILGINNELEILQHIFVLTKVNSFANTYGLNKIINTANYPNAFSVIASSISSLENELTSKETEINILNNEIASKDQSIQELNSKVVSLENELISVLLSRSWRYTRPIRKLLHKLNLNKKQRG</sequence>
<accession>A0A975AWJ3</accession>
<protein>
    <submittedName>
        <fullName evidence="2">Methyltransferase domain-containing protein</fullName>
    </submittedName>
</protein>
<dbReference type="SUPFAM" id="SSF53335">
    <property type="entry name" value="S-adenosyl-L-methionine-dependent methyltransferases"/>
    <property type="match status" value="1"/>
</dbReference>